<name>A0AAU8BUL9_9VIRU</name>
<sequence length="33" mass="3884">MTKPSLQFCDWAIFCNKISVAQMPQVLYNMFID</sequence>
<protein>
    <submittedName>
        <fullName evidence="1">Uncharacterized protein</fullName>
    </submittedName>
</protein>
<accession>A0AAU8BUL9</accession>
<reference evidence="1" key="1">
    <citation type="submission" date="2024-03" db="EMBL/GenBank/DDBJ databases">
        <title>This phage originates from the Bacteriophage catalogue of the Bacteriophage Competence Centre, Department of Microbiology und Biotechnology, Max Rubner-Institut, Kiel, Germany.</title>
        <authorList>
            <person name="Sprotte S."/>
            <person name="Brinks E."/>
        </authorList>
    </citation>
    <scope>NUCLEOTIDE SEQUENCE</scope>
</reference>
<proteinExistence type="predicted"/>
<evidence type="ECO:0000313" key="1">
    <source>
        <dbReference type="EMBL" id="XCD29627.1"/>
    </source>
</evidence>
<organism evidence="1">
    <name type="scientific">Salmonella phage PMBT27</name>
    <dbReference type="NCBI Taxonomy" id="3137285"/>
    <lineage>
        <taxon>Viruses</taxon>
    </lineage>
</organism>
<dbReference type="EMBL" id="PP554578">
    <property type="protein sequence ID" value="XCD29627.1"/>
    <property type="molecule type" value="Genomic_DNA"/>
</dbReference>